<keyword evidence="2" id="KW-0966">Cell projection</keyword>
<name>A0A1G9R3D7_9FIRM</name>
<feature type="domain" description="Flagellar protein FlgJ N-terminal" evidence="1">
    <location>
        <begin position="52"/>
        <end position="99"/>
    </location>
</feature>
<dbReference type="EMBL" id="FNHB01000002">
    <property type="protein sequence ID" value="SDM17743.1"/>
    <property type="molecule type" value="Genomic_DNA"/>
</dbReference>
<keyword evidence="2" id="KW-0969">Cilium</keyword>
<keyword evidence="2" id="KW-0282">Flagellum</keyword>
<dbReference type="Pfam" id="PF10135">
    <property type="entry name" value="Rod-binding"/>
    <property type="match status" value="1"/>
</dbReference>
<evidence type="ECO:0000259" key="1">
    <source>
        <dbReference type="Pfam" id="PF10135"/>
    </source>
</evidence>
<evidence type="ECO:0000313" key="2">
    <source>
        <dbReference type="EMBL" id="SDM17743.1"/>
    </source>
</evidence>
<organism evidence="2 3">
    <name type="scientific">Dendrosporobacter quercicolus</name>
    <dbReference type="NCBI Taxonomy" id="146817"/>
    <lineage>
        <taxon>Bacteria</taxon>
        <taxon>Bacillati</taxon>
        <taxon>Bacillota</taxon>
        <taxon>Negativicutes</taxon>
        <taxon>Selenomonadales</taxon>
        <taxon>Sporomusaceae</taxon>
        <taxon>Dendrosporobacter</taxon>
    </lineage>
</organism>
<protein>
    <submittedName>
        <fullName evidence="2">Flagellar protein FlgJ</fullName>
    </submittedName>
</protein>
<dbReference type="AlphaFoldDB" id="A0A1G9R3D7"/>
<dbReference type="STRING" id="146817.SAMN04488502_102406"/>
<reference evidence="2 3" key="1">
    <citation type="submission" date="2016-10" db="EMBL/GenBank/DDBJ databases">
        <authorList>
            <person name="de Groot N.N."/>
        </authorList>
    </citation>
    <scope>NUCLEOTIDE SEQUENCE [LARGE SCALE GENOMIC DNA]</scope>
    <source>
        <strain evidence="2 3">DSM 1736</strain>
    </source>
</reference>
<dbReference type="Proteomes" id="UP000214880">
    <property type="component" value="Unassembled WGS sequence"/>
</dbReference>
<dbReference type="InterPro" id="IPR019301">
    <property type="entry name" value="Flagellar_prot_FlgJ_N"/>
</dbReference>
<sequence>MNQFNSGQGQADGDFAVQLKAAAAAGDDQDTAKLKAVCRDMEAVFLNLLLSKMRDTVPKSGLTGNSSGEAIMQSMLDSETTKNMSQAGGMGLADMLYRQLTAASGAQNKSQAR</sequence>
<proteinExistence type="predicted"/>
<evidence type="ECO:0000313" key="3">
    <source>
        <dbReference type="Proteomes" id="UP000214880"/>
    </source>
</evidence>
<keyword evidence="3" id="KW-1185">Reference proteome</keyword>
<gene>
    <name evidence="2" type="ORF">SAMN04488502_102406</name>
</gene>
<accession>A0A1G9R3D7</accession>